<evidence type="ECO:0000256" key="5">
    <source>
        <dbReference type="SAM" id="Phobius"/>
    </source>
</evidence>
<evidence type="ECO:0000256" key="2">
    <source>
        <dbReference type="ARBA" id="ARBA00022692"/>
    </source>
</evidence>
<dbReference type="InterPro" id="IPR011020">
    <property type="entry name" value="HTTM-like"/>
</dbReference>
<keyword evidence="2 5" id="KW-0812">Transmembrane</keyword>
<dbReference type="EMBL" id="CP053085">
    <property type="protein sequence ID" value="QJR36824.1"/>
    <property type="molecule type" value="Genomic_DNA"/>
</dbReference>
<sequence>MSELPALLTTTIVWMCRIAALAAAVNALELITMRQALSDRGVWRAPLLSPRWGVWGLLLGPRAFLVVLVAQLALAVILAVAPGTTAGCVAAAALAFTSWLAALRFRGNVNGGSDAMLFTVLGGLAVAQLPNVTSVVHEGGVLYIAAQLTLSYVRAGIVKAKERSWWSGRALSAFLALPAYGVPAWAQRRVPNDLFALRIASAGVIAFECLAPLAWFDRIACIALMAMALTFHTATAALFGLNRFLLAWSAALPSLWYAVHRVR</sequence>
<feature type="transmembrane region" description="Helical" evidence="5">
    <location>
        <begin position="84"/>
        <end position="103"/>
    </location>
</feature>
<evidence type="ECO:0000313" key="7">
    <source>
        <dbReference type="EMBL" id="QJR36824.1"/>
    </source>
</evidence>
<dbReference type="AlphaFoldDB" id="A0A6M4IPG5"/>
<dbReference type="RefSeq" id="WP_171226257.1">
    <property type="nucleotide sequence ID" value="NZ_CP053085.1"/>
</dbReference>
<protein>
    <recommendedName>
        <fullName evidence="6">HTTM-like domain-containing protein</fullName>
    </recommendedName>
</protein>
<keyword evidence="8" id="KW-1185">Reference proteome</keyword>
<evidence type="ECO:0000256" key="4">
    <source>
        <dbReference type="ARBA" id="ARBA00023136"/>
    </source>
</evidence>
<evidence type="ECO:0000259" key="6">
    <source>
        <dbReference type="SMART" id="SM00752"/>
    </source>
</evidence>
<feature type="transmembrane region" description="Helical" evidence="5">
    <location>
        <begin position="140"/>
        <end position="158"/>
    </location>
</feature>
<keyword evidence="4 5" id="KW-0472">Membrane</keyword>
<feature type="domain" description="HTTM-like" evidence="6">
    <location>
        <begin position="3"/>
        <end position="256"/>
    </location>
</feature>
<feature type="transmembrane region" description="Helical" evidence="5">
    <location>
        <begin position="12"/>
        <end position="31"/>
    </location>
</feature>
<evidence type="ECO:0000256" key="3">
    <source>
        <dbReference type="ARBA" id="ARBA00022989"/>
    </source>
</evidence>
<dbReference type="GO" id="GO:0012505">
    <property type="term" value="C:endomembrane system"/>
    <property type="evidence" value="ECO:0007669"/>
    <property type="project" value="UniProtKB-SubCell"/>
</dbReference>
<proteinExistence type="predicted"/>
<gene>
    <name evidence="7" type="ORF">HKW67_15510</name>
</gene>
<organism evidence="7 8">
    <name type="scientific">Gemmatimonas groenlandica</name>
    <dbReference type="NCBI Taxonomy" id="2732249"/>
    <lineage>
        <taxon>Bacteria</taxon>
        <taxon>Pseudomonadati</taxon>
        <taxon>Gemmatimonadota</taxon>
        <taxon>Gemmatimonadia</taxon>
        <taxon>Gemmatimonadales</taxon>
        <taxon>Gemmatimonadaceae</taxon>
        <taxon>Gemmatimonas</taxon>
    </lineage>
</organism>
<feature type="transmembrane region" description="Helical" evidence="5">
    <location>
        <begin position="245"/>
        <end position="262"/>
    </location>
</feature>
<reference evidence="7 8" key="1">
    <citation type="submission" date="2020-05" db="EMBL/GenBank/DDBJ databases">
        <title>Complete genome sequence of Gemmatimonas greenlandica TET16.</title>
        <authorList>
            <person name="Zeng Y."/>
        </authorList>
    </citation>
    <scope>NUCLEOTIDE SEQUENCE [LARGE SCALE GENOMIC DNA]</scope>
    <source>
        <strain evidence="7 8">TET16</strain>
    </source>
</reference>
<accession>A0A6M4IPG5</accession>
<dbReference type="KEGG" id="ggr:HKW67_15510"/>
<name>A0A6M4IPG5_9BACT</name>
<comment type="subcellular location">
    <subcellularLocation>
        <location evidence="1">Endomembrane system</location>
        <topology evidence="1">Multi-pass membrane protein</topology>
    </subcellularLocation>
</comment>
<feature type="transmembrane region" description="Helical" evidence="5">
    <location>
        <begin position="170"/>
        <end position="188"/>
    </location>
</feature>
<feature type="transmembrane region" description="Helical" evidence="5">
    <location>
        <begin position="52"/>
        <end position="78"/>
    </location>
</feature>
<evidence type="ECO:0000256" key="1">
    <source>
        <dbReference type="ARBA" id="ARBA00004127"/>
    </source>
</evidence>
<dbReference type="Proteomes" id="UP000500938">
    <property type="component" value="Chromosome"/>
</dbReference>
<evidence type="ECO:0000313" key="8">
    <source>
        <dbReference type="Proteomes" id="UP000500938"/>
    </source>
</evidence>
<feature type="transmembrane region" description="Helical" evidence="5">
    <location>
        <begin position="115"/>
        <end position="134"/>
    </location>
</feature>
<dbReference type="SMART" id="SM00752">
    <property type="entry name" value="HTTM"/>
    <property type="match status" value="1"/>
</dbReference>
<feature type="transmembrane region" description="Helical" evidence="5">
    <location>
        <begin position="194"/>
        <end position="215"/>
    </location>
</feature>
<keyword evidence="3 5" id="KW-1133">Transmembrane helix</keyword>